<name>A0ABT9EV76_9GAMM</name>
<protein>
    <recommendedName>
        <fullName evidence="4">Transcriptional regulator VspR</fullName>
    </recommendedName>
</protein>
<accession>A0ABT9EV76</accession>
<dbReference type="Proteomes" id="UP001177341">
    <property type="component" value="Unassembled WGS sequence"/>
</dbReference>
<gene>
    <name evidence="2" type="ORF">Q8W30_10335</name>
</gene>
<evidence type="ECO:0000313" key="2">
    <source>
        <dbReference type="EMBL" id="MDP2522964.1"/>
    </source>
</evidence>
<feature type="coiled-coil region" evidence="1">
    <location>
        <begin position="96"/>
        <end position="158"/>
    </location>
</feature>
<comment type="caution">
    <text evidence="2">The sequence shown here is derived from an EMBL/GenBank/DDBJ whole genome shotgun (WGS) entry which is preliminary data.</text>
</comment>
<dbReference type="EMBL" id="JAUYVO010000006">
    <property type="protein sequence ID" value="MDP2522964.1"/>
    <property type="molecule type" value="Genomic_DNA"/>
</dbReference>
<keyword evidence="1" id="KW-0175">Coiled coil</keyword>
<evidence type="ECO:0000313" key="3">
    <source>
        <dbReference type="Proteomes" id="UP001177341"/>
    </source>
</evidence>
<keyword evidence="3" id="KW-1185">Reference proteome</keyword>
<evidence type="ECO:0008006" key="4">
    <source>
        <dbReference type="Google" id="ProtNLM"/>
    </source>
</evidence>
<proteinExistence type="predicted"/>
<evidence type="ECO:0000256" key="1">
    <source>
        <dbReference type="SAM" id="Coils"/>
    </source>
</evidence>
<organism evidence="2 3">
    <name type="scientific">Neptunomonas phycophila</name>
    <dbReference type="NCBI Taxonomy" id="1572645"/>
    <lineage>
        <taxon>Bacteria</taxon>
        <taxon>Pseudomonadati</taxon>
        <taxon>Pseudomonadota</taxon>
        <taxon>Gammaproteobacteria</taxon>
        <taxon>Oceanospirillales</taxon>
        <taxon>Oceanospirillaceae</taxon>
        <taxon>Neptunomonas</taxon>
    </lineage>
</organism>
<reference evidence="2" key="1">
    <citation type="submission" date="2023-07" db="EMBL/GenBank/DDBJ databases">
        <title>Genome content predicts the carbon catabolic preferences of heterotrophic bacteria.</title>
        <authorList>
            <person name="Gralka M."/>
        </authorList>
    </citation>
    <scope>NUCLEOTIDE SEQUENCE</scope>
    <source>
        <strain evidence="2">5G01</strain>
    </source>
</reference>
<dbReference type="RefSeq" id="WP_305450732.1">
    <property type="nucleotide sequence ID" value="NZ_JAUYVO010000006.1"/>
</dbReference>
<sequence>MAIETTVANKKFLALLGCIHSNYIKRKDLITLVSNQLNLSQIQAEGFVARNIHKLQKRQGLITSSGKQGERTYHLLPPLLELISQNRQIESKLSDQDRLQQERDIADAELQILRGEIQAYNDLLTTYPDSRKEITTLIKEARDHAHRLNGRVNALEKVILAAN</sequence>